<comment type="similarity">
    <text evidence="5">Belongs to the DPH7 family.</text>
</comment>
<dbReference type="PROSITE" id="PS00678">
    <property type="entry name" value="WD_REPEATS_1"/>
    <property type="match status" value="1"/>
</dbReference>
<dbReference type="GO" id="GO:0061685">
    <property type="term" value="F:diphthine methylesterase activity"/>
    <property type="evidence" value="ECO:0007669"/>
    <property type="project" value="UniProtKB-EC"/>
</dbReference>
<dbReference type="EC" id="3.1.1.97" evidence="6"/>
<evidence type="ECO:0000256" key="6">
    <source>
        <dbReference type="ARBA" id="ARBA00039131"/>
    </source>
</evidence>
<dbReference type="PANTHER" id="PTHR46042">
    <property type="entry name" value="DIPHTHINE METHYLTRANSFERASE"/>
    <property type="match status" value="1"/>
</dbReference>
<evidence type="ECO:0000256" key="3">
    <source>
        <dbReference type="ARBA" id="ARBA00022737"/>
    </source>
</evidence>
<keyword evidence="4" id="KW-0378">Hydrolase</keyword>
<keyword evidence="10" id="KW-1185">Reference proteome</keyword>
<evidence type="ECO:0000256" key="5">
    <source>
        <dbReference type="ARBA" id="ARBA00038092"/>
    </source>
</evidence>
<comment type="catalytic activity">
    <reaction evidence="7">
        <text>diphthine methyl ester-[translation elongation factor 2] + H2O = diphthine-[translation elongation factor 2] + methanol + H(+)</text>
        <dbReference type="Rhea" id="RHEA:42656"/>
        <dbReference type="Rhea" id="RHEA-COMP:10172"/>
        <dbReference type="Rhea" id="RHEA-COMP:10173"/>
        <dbReference type="ChEBI" id="CHEBI:15377"/>
        <dbReference type="ChEBI" id="CHEBI:15378"/>
        <dbReference type="ChEBI" id="CHEBI:17790"/>
        <dbReference type="ChEBI" id="CHEBI:79005"/>
        <dbReference type="ChEBI" id="CHEBI:82696"/>
        <dbReference type="EC" id="3.1.1.97"/>
    </reaction>
</comment>
<dbReference type="InterPro" id="IPR001680">
    <property type="entry name" value="WD40_rpt"/>
</dbReference>
<accession>A0A1J4MDF0</accession>
<organism evidence="9 10">
    <name type="scientific">Cryptosporidium andersoni</name>
    <dbReference type="NCBI Taxonomy" id="117008"/>
    <lineage>
        <taxon>Eukaryota</taxon>
        <taxon>Sar</taxon>
        <taxon>Alveolata</taxon>
        <taxon>Apicomplexa</taxon>
        <taxon>Conoidasida</taxon>
        <taxon>Coccidia</taxon>
        <taxon>Eucoccidiorida</taxon>
        <taxon>Eimeriorina</taxon>
        <taxon>Cryptosporidiidae</taxon>
        <taxon>Cryptosporidium</taxon>
    </lineage>
</organism>
<dbReference type="GO" id="GO:0005737">
    <property type="term" value="C:cytoplasm"/>
    <property type="evidence" value="ECO:0007669"/>
    <property type="project" value="TreeGrafter"/>
</dbReference>
<evidence type="ECO:0000256" key="1">
    <source>
        <dbReference type="ARBA" id="ARBA00005156"/>
    </source>
</evidence>
<evidence type="ECO:0000256" key="7">
    <source>
        <dbReference type="ARBA" id="ARBA00047551"/>
    </source>
</evidence>
<dbReference type="InterPro" id="IPR019775">
    <property type="entry name" value="WD40_repeat_CS"/>
</dbReference>
<dbReference type="SUPFAM" id="SSF50978">
    <property type="entry name" value="WD40 repeat-like"/>
    <property type="match status" value="1"/>
</dbReference>
<dbReference type="PROSITE" id="PS50082">
    <property type="entry name" value="WD_REPEATS_2"/>
    <property type="match status" value="2"/>
</dbReference>
<evidence type="ECO:0000256" key="8">
    <source>
        <dbReference type="PROSITE-ProRule" id="PRU00221"/>
    </source>
</evidence>
<gene>
    <name evidence="9" type="ORF">cand_018830</name>
</gene>
<comment type="caution">
    <text evidence="9">The sequence shown here is derived from an EMBL/GenBank/DDBJ whole genome shotgun (WGS) entry which is preliminary data.</text>
</comment>
<dbReference type="Pfam" id="PF00400">
    <property type="entry name" value="WD40"/>
    <property type="match status" value="2"/>
</dbReference>
<keyword evidence="3" id="KW-0677">Repeat</keyword>
<feature type="repeat" description="WD" evidence="8">
    <location>
        <begin position="162"/>
        <end position="196"/>
    </location>
</feature>
<dbReference type="GeneID" id="92366068"/>
<dbReference type="GO" id="GO:0017183">
    <property type="term" value="P:protein histidyl modification to diphthamide"/>
    <property type="evidence" value="ECO:0007669"/>
    <property type="project" value="TreeGrafter"/>
</dbReference>
<dbReference type="EMBL" id="LRBS01000125">
    <property type="protein sequence ID" value="OII71044.1"/>
    <property type="molecule type" value="Genomic_DNA"/>
</dbReference>
<proteinExistence type="inferred from homology"/>
<evidence type="ECO:0000256" key="2">
    <source>
        <dbReference type="ARBA" id="ARBA00022574"/>
    </source>
</evidence>
<dbReference type="RefSeq" id="XP_067066413.1">
    <property type="nucleotide sequence ID" value="XM_067212116.1"/>
</dbReference>
<dbReference type="PANTHER" id="PTHR46042:SF1">
    <property type="entry name" value="DIPHTHINE METHYLTRANSFERASE"/>
    <property type="match status" value="1"/>
</dbReference>
<feature type="repeat" description="WD" evidence="8">
    <location>
        <begin position="207"/>
        <end position="241"/>
    </location>
</feature>
<keyword evidence="2 8" id="KW-0853">WD repeat</keyword>
<sequence length="338" mass="38390">MNNLSILSSIECLYPADCLALNKDEEILAVGMYNLDELNKERIGGISLYNTKDLIQKKSTCSNIFINTGTGVLNCMWDKSTLQGIGLVCICSDRTLRLYKYGNNKLFNLASKIETGRCPNSSVIGLDMDILGQKDIRRACFSLSDGRVCIVKDMTYLEREFNAHNKSEVWTLSFIKNENIIATGADDCILAIWDIRCNFTSSIAKNTTSHNMGITCITPSCNETSFWTGSYDEYIRYWDIRKLDNAIYEYKINCGVWRIKIFGNFIGLAECHYGFDVLSKDENNEIRDLYASLENLSPLSPSHTSIVYGIEMFNRDNTTFGMSCSFYDKTLLTWKLDN</sequence>
<reference evidence="9 10" key="1">
    <citation type="submission" date="2016-10" db="EMBL/GenBank/DDBJ databases">
        <title>Reductive evolution of mitochondrial metabolism and differential evolution of invasion-related proteins in Cryptosporidium.</title>
        <authorList>
            <person name="Liu S."/>
            <person name="Roellig D.M."/>
            <person name="Guo Y."/>
            <person name="Li N."/>
            <person name="Frace M.A."/>
            <person name="Tang K."/>
            <person name="Zhang L."/>
            <person name="Feng Y."/>
            <person name="Xiao L."/>
        </authorList>
    </citation>
    <scope>NUCLEOTIDE SEQUENCE [LARGE SCALE GENOMIC DNA]</scope>
    <source>
        <strain evidence="9">30847</strain>
    </source>
</reference>
<evidence type="ECO:0000313" key="10">
    <source>
        <dbReference type="Proteomes" id="UP000186804"/>
    </source>
</evidence>
<evidence type="ECO:0000256" key="4">
    <source>
        <dbReference type="ARBA" id="ARBA00022801"/>
    </source>
</evidence>
<protein>
    <recommendedName>
        <fullName evidence="6">methylated diphthine methylhydrolase</fullName>
        <ecNumber evidence="6">3.1.1.97</ecNumber>
    </recommendedName>
</protein>
<dbReference type="InterPro" id="IPR036322">
    <property type="entry name" value="WD40_repeat_dom_sf"/>
</dbReference>
<dbReference type="Proteomes" id="UP000186804">
    <property type="component" value="Unassembled WGS sequence"/>
</dbReference>
<comment type="pathway">
    <text evidence="1">Protein modification; peptidyl-diphthamide biosynthesis.</text>
</comment>
<dbReference type="OrthoDB" id="273771at2759"/>
<dbReference type="Gene3D" id="2.130.10.10">
    <property type="entry name" value="YVTN repeat-like/Quinoprotein amine dehydrogenase"/>
    <property type="match status" value="1"/>
</dbReference>
<dbReference type="InterPro" id="IPR052415">
    <property type="entry name" value="Diphthine_MTase"/>
</dbReference>
<dbReference type="AlphaFoldDB" id="A0A1J4MDF0"/>
<name>A0A1J4MDF0_9CRYT</name>
<dbReference type="InterPro" id="IPR015943">
    <property type="entry name" value="WD40/YVTN_repeat-like_dom_sf"/>
</dbReference>
<evidence type="ECO:0000313" key="9">
    <source>
        <dbReference type="EMBL" id="OII71044.1"/>
    </source>
</evidence>
<dbReference type="VEuPathDB" id="CryptoDB:cand_018830"/>
<dbReference type="SMART" id="SM00320">
    <property type="entry name" value="WD40"/>
    <property type="match status" value="3"/>
</dbReference>